<dbReference type="Gene3D" id="3.40.50.1110">
    <property type="entry name" value="SGNH hydrolase"/>
    <property type="match status" value="1"/>
</dbReference>
<organism evidence="2 3">
    <name type="scientific">Gracilibacillus marinus</name>
    <dbReference type="NCBI Taxonomy" id="630535"/>
    <lineage>
        <taxon>Bacteria</taxon>
        <taxon>Bacillati</taxon>
        <taxon>Bacillota</taxon>
        <taxon>Bacilli</taxon>
        <taxon>Bacillales</taxon>
        <taxon>Bacillaceae</taxon>
        <taxon>Gracilibacillus</taxon>
    </lineage>
</organism>
<dbReference type="RefSeq" id="WP_390200301.1">
    <property type="nucleotide sequence ID" value="NZ_JBHSDV010000005.1"/>
</dbReference>
<dbReference type="PANTHER" id="PTHR34407:SF1">
    <property type="entry name" value="SGNH HYDROLASE-TYPE ESTERASE DOMAIN-CONTAINING PROTEIN"/>
    <property type="match status" value="1"/>
</dbReference>
<evidence type="ECO:0000313" key="3">
    <source>
        <dbReference type="Proteomes" id="UP001595880"/>
    </source>
</evidence>
<evidence type="ECO:0000313" key="2">
    <source>
        <dbReference type="EMBL" id="MFC4388923.1"/>
    </source>
</evidence>
<dbReference type="Proteomes" id="UP001595880">
    <property type="component" value="Unassembled WGS sequence"/>
</dbReference>
<dbReference type="SUPFAM" id="SSF52266">
    <property type="entry name" value="SGNH hydrolase"/>
    <property type="match status" value="1"/>
</dbReference>
<keyword evidence="3" id="KW-1185">Reference proteome</keyword>
<dbReference type="InterPro" id="IPR013830">
    <property type="entry name" value="SGNH_hydro"/>
</dbReference>
<dbReference type="GO" id="GO:0016787">
    <property type="term" value="F:hydrolase activity"/>
    <property type="evidence" value="ECO:0007669"/>
    <property type="project" value="UniProtKB-KW"/>
</dbReference>
<gene>
    <name evidence="2" type="ORF">ACFOZ1_14060</name>
</gene>
<accession>A0ABV8W0C1</accession>
<name>A0ABV8W0C1_9BACI</name>
<dbReference type="InterPro" id="IPR036514">
    <property type="entry name" value="SGNH_hydro_sf"/>
</dbReference>
<feature type="domain" description="SGNH hydrolase-type esterase" evidence="1">
    <location>
        <begin position="206"/>
        <end position="380"/>
    </location>
</feature>
<keyword evidence="2" id="KW-0378">Hydrolase</keyword>
<evidence type="ECO:0000259" key="1">
    <source>
        <dbReference type="Pfam" id="PF13472"/>
    </source>
</evidence>
<dbReference type="Pfam" id="PF13472">
    <property type="entry name" value="Lipase_GDSL_2"/>
    <property type="match status" value="1"/>
</dbReference>
<comment type="caution">
    <text evidence="2">The sequence shown here is derived from an EMBL/GenBank/DDBJ whole genome shotgun (WGS) entry which is preliminary data.</text>
</comment>
<proteinExistence type="predicted"/>
<sequence length="557" mass="63960">MRTNSSNRSYFHIVYNQEVKAVAENEILLDSDRGHVIHRARLTGCVYDEEIIALLHNCKGFRKLVHSIGIEINRKNHVEDDTIVRLEVWNKANPPESITRVEAQCLSTEKETIIPLEDVEWSEEDDRLSKFVFSFEKSDAVTEVSVKLYLHDAYVVPEISMEPVDFHSNNYHQLIKQSLVRTGNNYRVKKAIEKAKSGEDVTIAYIGGSITQGASANPIQENCYAYQSYERFKQLFGSENGNHIHYVKAGVGGTPSQLGVIRYERDICSDGLIEPDIVIVEFGVNDGDDETKGVSYESLVLKILAHQKKTAVILLFNVFVNDWNLQDRLQIIGEHYDLPIVSIKNAVVDQFRLTKAEGNVINKRQFFHDIYHPTNEGHQIIAESLHYLWTQIDKQEWSEEDLELDKAPVYGNAFSNIRLLDRKEISDIAVIEEGSFVEVDTELQCVERDTDNELTPQFPHNWMRTKETGNHSFRMTITSRNLMLVFKDSDKPIFGTAEVYVDGERLKTLDPHQVNWTHCHATLLYNNETSEQHEMEIKMQEGDEDKQFTILGFGYTP</sequence>
<dbReference type="PANTHER" id="PTHR34407">
    <property type="entry name" value="EXPRESSED PROTEIN"/>
    <property type="match status" value="1"/>
</dbReference>
<protein>
    <submittedName>
        <fullName evidence="2">SGNH/GDSL hydrolase family protein</fullName>
    </submittedName>
</protein>
<reference evidence="3" key="1">
    <citation type="journal article" date="2019" name="Int. J. Syst. Evol. Microbiol.">
        <title>The Global Catalogue of Microorganisms (GCM) 10K type strain sequencing project: providing services to taxonomists for standard genome sequencing and annotation.</title>
        <authorList>
            <consortium name="The Broad Institute Genomics Platform"/>
            <consortium name="The Broad Institute Genome Sequencing Center for Infectious Disease"/>
            <person name="Wu L."/>
            <person name="Ma J."/>
        </authorList>
    </citation>
    <scope>NUCLEOTIDE SEQUENCE [LARGE SCALE GENOMIC DNA]</scope>
    <source>
        <strain evidence="3">KACC 14058</strain>
    </source>
</reference>
<dbReference type="EMBL" id="JBHSDV010000005">
    <property type="protein sequence ID" value="MFC4388923.1"/>
    <property type="molecule type" value="Genomic_DNA"/>
</dbReference>
<dbReference type="CDD" id="cd00229">
    <property type="entry name" value="SGNH_hydrolase"/>
    <property type="match status" value="1"/>
</dbReference>